<gene>
    <name evidence="2" type="ORF">LCGC14_2543490</name>
</gene>
<evidence type="ECO:0000256" key="1">
    <source>
        <dbReference type="SAM" id="MobiDB-lite"/>
    </source>
</evidence>
<feature type="region of interest" description="Disordered" evidence="1">
    <location>
        <begin position="85"/>
        <end position="107"/>
    </location>
</feature>
<comment type="caution">
    <text evidence="2">The sequence shown here is derived from an EMBL/GenBank/DDBJ whole genome shotgun (WGS) entry which is preliminary data.</text>
</comment>
<dbReference type="EMBL" id="LAZR01041558">
    <property type="protein sequence ID" value="KKL11668.1"/>
    <property type="molecule type" value="Genomic_DNA"/>
</dbReference>
<feature type="compositionally biased region" description="Low complexity" evidence="1">
    <location>
        <begin position="85"/>
        <end position="95"/>
    </location>
</feature>
<protein>
    <submittedName>
        <fullName evidence="2">Uncharacterized protein</fullName>
    </submittedName>
</protein>
<dbReference type="AlphaFoldDB" id="A0A0F9DI22"/>
<name>A0A0F9DI22_9ZZZZ</name>
<feature type="non-terminal residue" evidence="2">
    <location>
        <position position="107"/>
    </location>
</feature>
<feature type="region of interest" description="Disordered" evidence="1">
    <location>
        <begin position="32"/>
        <end position="65"/>
    </location>
</feature>
<accession>A0A0F9DI22</accession>
<sequence>MPRYDIDIPGLGNYSIESEVELDDSEIMSQLASQLGSNPDLAPRELPAPPDLPESTPANRPEASFLDLGESRFFARTGRRLQRASRAAAGLPSAAKELVTGSGQGRV</sequence>
<proteinExistence type="predicted"/>
<evidence type="ECO:0000313" key="2">
    <source>
        <dbReference type="EMBL" id="KKL11668.1"/>
    </source>
</evidence>
<reference evidence="2" key="1">
    <citation type="journal article" date="2015" name="Nature">
        <title>Complex archaea that bridge the gap between prokaryotes and eukaryotes.</title>
        <authorList>
            <person name="Spang A."/>
            <person name="Saw J.H."/>
            <person name="Jorgensen S.L."/>
            <person name="Zaremba-Niedzwiedzka K."/>
            <person name="Martijn J."/>
            <person name="Lind A.E."/>
            <person name="van Eijk R."/>
            <person name="Schleper C."/>
            <person name="Guy L."/>
            <person name="Ettema T.J."/>
        </authorList>
    </citation>
    <scope>NUCLEOTIDE SEQUENCE</scope>
</reference>
<organism evidence="2">
    <name type="scientific">marine sediment metagenome</name>
    <dbReference type="NCBI Taxonomy" id="412755"/>
    <lineage>
        <taxon>unclassified sequences</taxon>
        <taxon>metagenomes</taxon>
        <taxon>ecological metagenomes</taxon>
    </lineage>
</organism>